<sequence>MAARSADAQSDYHAHYCHQVREWELKPARPGYCNGRFLSPTSLRVPVRASRRVAPRVPNAEQWAFFRRAPYFGGSNLWGGDGGAQQRNLYWAWREILKSSELWRDANPSDELQSEFVSWWLRFEQAYAGDPKRWNTSRKNRERERFSEDVLDTQEQDLYAVLGVDEQASLETIRTAYRQEVKRCHPDALGTGVKGCTDPALLARFLEVQGAWQILSDPELRRQYDLGRRVDRKAHPSRS</sequence>
<dbReference type="Gene3D" id="1.10.287.110">
    <property type="entry name" value="DnaJ domain"/>
    <property type="match status" value="1"/>
</dbReference>
<dbReference type="OrthoDB" id="2768at2759"/>
<dbReference type="InterPro" id="IPR001623">
    <property type="entry name" value="DnaJ_domain"/>
</dbReference>
<keyword evidence="3" id="KW-1185">Reference proteome</keyword>
<protein>
    <recommendedName>
        <fullName evidence="1">J domain-containing protein</fullName>
    </recommendedName>
</protein>
<dbReference type="SUPFAM" id="SSF46565">
    <property type="entry name" value="Chaperone J-domain"/>
    <property type="match status" value="1"/>
</dbReference>
<dbReference type="CDD" id="cd06257">
    <property type="entry name" value="DnaJ"/>
    <property type="match status" value="1"/>
</dbReference>
<dbReference type="SMART" id="SM00271">
    <property type="entry name" value="DnaJ"/>
    <property type="match status" value="1"/>
</dbReference>
<dbReference type="PROSITE" id="PS50076">
    <property type="entry name" value="DNAJ_2"/>
    <property type="match status" value="1"/>
</dbReference>
<organism evidence="2 3">
    <name type="scientific">Cyanidiococcus yangmingshanensis</name>
    <dbReference type="NCBI Taxonomy" id="2690220"/>
    <lineage>
        <taxon>Eukaryota</taxon>
        <taxon>Rhodophyta</taxon>
        <taxon>Bangiophyceae</taxon>
        <taxon>Cyanidiales</taxon>
        <taxon>Cyanidiaceae</taxon>
        <taxon>Cyanidiococcus</taxon>
    </lineage>
</organism>
<dbReference type="EMBL" id="VWRR01000019">
    <property type="protein sequence ID" value="KAF6000504.1"/>
    <property type="molecule type" value="Genomic_DNA"/>
</dbReference>
<dbReference type="Proteomes" id="UP000530660">
    <property type="component" value="Unassembled WGS sequence"/>
</dbReference>
<dbReference type="PRINTS" id="PR00625">
    <property type="entry name" value="JDOMAIN"/>
</dbReference>
<gene>
    <name evidence="2" type="ORF">F1559_000650</name>
</gene>
<name>A0A7J7ICU6_9RHOD</name>
<dbReference type="InterPro" id="IPR053232">
    <property type="entry name" value="DnaJ_C/III_chloroplastic"/>
</dbReference>
<evidence type="ECO:0000259" key="1">
    <source>
        <dbReference type="PROSITE" id="PS50076"/>
    </source>
</evidence>
<comment type="caution">
    <text evidence="2">The sequence shown here is derived from an EMBL/GenBank/DDBJ whole genome shotgun (WGS) entry which is preliminary data.</text>
</comment>
<dbReference type="AlphaFoldDB" id="A0A7J7ICU6"/>
<dbReference type="InterPro" id="IPR036869">
    <property type="entry name" value="J_dom_sf"/>
</dbReference>
<dbReference type="Pfam" id="PF00226">
    <property type="entry name" value="DnaJ"/>
    <property type="match status" value="1"/>
</dbReference>
<feature type="domain" description="J" evidence="1">
    <location>
        <begin position="157"/>
        <end position="228"/>
    </location>
</feature>
<dbReference type="PANTHER" id="PTHR45090:SF4">
    <property type="entry name" value="J DOMAIN-CONTAINING PROTEIN"/>
    <property type="match status" value="1"/>
</dbReference>
<reference evidence="2 3" key="1">
    <citation type="journal article" date="2020" name="J. Phycol.">
        <title>Comparative genome analysis reveals Cyanidiococcus gen. nov., a new extremophilic red algal genus sister to Cyanidioschyzon (Cyanidioschyzonaceae, Rhodophyta).</title>
        <authorList>
            <person name="Liu S.-L."/>
            <person name="Chiang Y.-R."/>
            <person name="Yoon H.S."/>
            <person name="Fu H.-Y."/>
        </authorList>
    </citation>
    <scope>NUCLEOTIDE SEQUENCE [LARGE SCALE GENOMIC DNA]</scope>
    <source>
        <strain evidence="2 3">THAL066</strain>
    </source>
</reference>
<accession>A0A7J7ICU6</accession>
<evidence type="ECO:0000313" key="3">
    <source>
        <dbReference type="Proteomes" id="UP000530660"/>
    </source>
</evidence>
<proteinExistence type="predicted"/>
<evidence type="ECO:0000313" key="2">
    <source>
        <dbReference type="EMBL" id="KAF6000504.1"/>
    </source>
</evidence>
<dbReference type="PANTHER" id="PTHR45090">
    <property type="entry name" value="CHAPERONE PROTEIN DNAJ 20 CHLOROPLASTIC"/>
    <property type="match status" value="1"/>
</dbReference>